<evidence type="ECO:0000313" key="2">
    <source>
        <dbReference type="Proteomes" id="UP000801864"/>
    </source>
</evidence>
<protein>
    <submittedName>
        <fullName evidence="1">Uncharacterized protein</fullName>
    </submittedName>
</protein>
<reference evidence="1 2" key="1">
    <citation type="submission" date="2018-06" db="EMBL/GenBank/DDBJ databases">
        <title>Genome analysis of cellulolytic fungus Trichoderma lentiforme CFAM-422.</title>
        <authorList>
            <person name="Steindorff A.S."/>
            <person name="Formighieri E.F."/>
            <person name="Midorikawa G.E.O."/>
            <person name="Tamietti M.S."/>
            <person name="Ramos E.Z."/>
            <person name="Silva A.S."/>
            <person name="Bon E.P.S."/>
            <person name="Mendes T.D."/>
            <person name="Damaso M.C.T."/>
            <person name="Favaro L.C.L."/>
        </authorList>
    </citation>
    <scope>NUCLEOTIDE SEQUENCE [LARGE SCALE GENOMIC DNA]</scope>
    <source>
        <strain evidence="1 2">CFAM-422</strain>
    </source>
</reference>
<comment type="caution">
    <text evidence="1">The sequence shown here is derived from an EMBL/GenBank/DDBJ whole genome shotgun (WGS) entry which is preliminary data.</text>
</comment>
<dbReference type="Proteomes" id="UP000801864">
    <property type="component" value="Unassembled WGS sequence"/>
</dbReference>
<name>A0A9P4XEE3_9HYPO</name>
<gene>
    <name evidence="1" type="ORF">CFAM422_006549</name>
</gene>
<proteinExistence type="predicted"/>
<evidence type="ECO:0000313" key="1">
    <source>
        <dbReference type="EMBL" id="KAF3071741.1"/>
    </source>
</evidence>
<accession>A0A9P4XEE3</accession>
<keyword evidence="2" id="KW-1185">Reference proteome</keyword>
<sequence length="114" mass="12014">MLTLPLGWHREEPPKLPLGASSAAGLRQVSSQSRGDELVFCTFHSVWALAEEIGVVEGRKVAQSVVRSGGLSRKCSRPKLLHGSGPRGSWAYRSCSLAGAPRAIGPGAQGPRAL</sequence>
<dbReference type="EMBL" id="QLNT01000010">
    <property type="protein sequence ID" value="KAF3071741.1"/>
    <property type="molecule type" value="Genomic_DNA"/>
</dbReference>
<dbReference type="AlphaFoldDB" id="A0A9P4XEE3"/>
<organism evidence="1 2">
    <name type="scientific">Trichoderma lentiforme</name>
    <dbReference type="NCBI Taxonomy" id="1567552"/>
    <lineage>
        <taxon>Eukaryota</taxon>
        <taxon>Fungi</taxon>
        <taxon>Dikarya</taxon>
        <taxon>Ascomycota</taxon>
        <taxon>Pezizomycotina</taxon>
        <taxon>Sordariomycetes</taxon>
        <taxon>Hypocreomycetidae</taxon>
        <taxon>Hypocreales</taxon>
        <taxon>Hypocreaceae</taxon>
        <taxon>Trichoderma</taxon>
    </lineage>
</organism>